<feature type="compositionally biased region" description="Low complexity" evidence="1">
    <location>
        <begin position="528"/>
        <end position="539"/>
    </location>
</feature>
<feature type="domain" description="HTH myb-type" evidence="4">
    <location>
        <begin position="930"/>
        <end position="976"/>
    </location>
</feature>
<dbReference type="InterPro" id="IPR017930">
    <property type="entry name" value="Myb_dom"/>
</dbReference>
<evidence type="ECO:0000259" key="4">
    <source>
        <dbReference type="PROSITE" id="PS51294"/>
    </source>
</evidence>
<keyword evidence="6" id="KW-1185">Reference proteome</keyword>
<evidence type="ECO:0000256" key="1">
    <source>
        <dbReference type="SAM" id="MobiDB-lite"/>
    </source>
</evidence>
<feature type="compositionally biased region" description="Low complexity" evidence="1">
    <location>
        <begin position="600"/>
        <end position="634"/>
    </location>
</feature>
<name>A0A150GSG2_GONPE</name>
<dbReference type="InterPro" id="IPR051571">
    <property type="entry name" value="N-CoR_corepressor"/>
</dbReference>
<feature type="region of interest" description="Disordered" evidence="1">
    <location>
        <begin position="984"/>
        <end position="1003"/>
    </location>
</feature>
<organism evidence="5 6">
    <name type="scientific">Gonium pectorale</name>
    <name type="common">Green alga</name>
    <dbReference type="NCBI Taxonomy" id="33097"/>
    <lineage>
        <taxon>Eukaryota</taxon>
        <taxon>Viridiplantae</taxon>
        <taxon>Chlorophyta</taxon>
        <taxon>core chlorophytes</taxon>
        <taxon>Chlorophyceae</taxon>
        <taxon>CS clade</taxon>
        <taxon>Chlamydomonadales</taxon>
        <taxon>Volvocaceae</taxon>
        <taxon>Gonium</taxon>
    </lineage>
</organism>
<dbReference type="PANTHER" id="PTHR13992:SF39">
    <property type="entry name" value="SMRTER, ISOFORM G"/>
    <property type="match status" value="1"/>
</dbReference>
<dbReference type="CDD" id="cd00167">
    <property type="entry name" value="SANT"/>
    <property type="match status" value="3"/>
</dbReference>
<dbReference type="Proteomes" id="UP000075714">
    <property type="component" value="Unassembled WGS sequence"/>
</dbReference>
<dbReference type="Pfam" id="PF00249">
    <property type="entry name" value="Myb_DNA-binding"/>
    <property type="match status" value="2"/>
</dbReference>
<dbReference type="PROSITE" id="PS50090">
    <property type="entry name" value="MYB_LIKE"/>
    <property type="match status" value="1"/>
</dbReference>
<feature type="compositionally biased region" description="Low complexity" evidence="1">
    <location>
        <begin position="86"/>
        <end position="106"/>
    </location>
</feature>
<dbReference type="OrthoDB" id="10258692at2759"/>
<dbReference type="STRING" id="33097.A0A150GSG2"/>
<dbReference type="AlphaFoldDB" id="A0A150GSG2"/>
<feature type="region of interest" description="Disordered" evidence="1">
    <location>
        <begin position="512"/>
        <end position="578"/>
    </location>
</feature>
<feature type="region of interest" description="Disordered" evidence="1">
    <location>
        <begin position="143"/>
        <end position="192"/>
    </location>
</feature>
<dbReference type="EMBL" id="LSYV01000011">
    <property type="protein sequence ID" value="KXZ52260.1"/>
    <property type="molecule type" value="Genomic_DNA"/>
</dbReference>
<dbReference type="GO" id="GO:0032991">
    <property type="term" value="C:protein-containing complex"/>
    <property type="evidence" value="ECO:0007669"/>
    <property type="project" value="UniProtKB-ARBA"/>
</dbReference>
<feature type="region of interest" description="Disordered" evidence="1">
    <location>
        <begin position="44"/>
        <end position="106"/>
    </location>
</feature>
<feature type="region of interest" description="Disordered" evidence="1">
    <location>
        <begin position="314"/>
        <end position="333"/>
    </location>
</feature>
<feature type="domain" description="SANT" evidence="3">
    <location>
        <begin position="637"/>
        <end position="685"/>
    </location>
</feature>
<dbReference type="InterPro" id="IPR009057">
    <property type="entry name" value="Homeodomain-like_sf"/>
</dbReference>
<dbReference type="SUPFAM" id="SSF46689">
    <property type="entry name" value="Homeodomain-like"/>
    <property type="match status" value="3"/>
</dbReference>
<protein>
    <submittedName>
        <fullName evidence="5">Uncharacterized protein</fullName>
    </submittedName>
</protein>
<dbReference type="GO" id="GO:0006357">
    <property type="term" value="P:regulation of transcription by RNA polymerase II"/>
    <property type="evidence" value="ECO:0007669"/>
    <property type="project" value="TreeGrafter"/>
</dbReference>
<dbReference type="SMART" id="SM00717">
    <property type="entry name" value="SANT"/>
    <property type="match status" value="3"/>
</dbReference>
<dbReference type="PANTHER" id="PTHR13992">
    <property type="entry name" value="NUCLEAR RECEPTOR CO-REPRESSOR RELATED NCOR"/>
    <property type="match status" value="1"/>
</dbReference>
<accession>A0A150GSG2</accession>
<feature type="domain" description="SANT" evidence="3">
    <location>
        <begin position="418"/>
        <end position="469"/>
    </location>
</feature>
<comment type="caution">
    <text evidence="5">The sequence shown here is derived from an EMBL/GenBank/DDBJ whole genome shotgun (WGS) entry which is preliminary data.</text>
</comment>
<evidence type="ECO:0000259" key="3">
    <source>
        <dbReference type="PROSITE" id="PS51293"/>
    </source>
</evidence>
<feature type="compositionally biased region" description="Basic and acidic residues" evidence="1">
    <location>
        <begin position="994"/>
        <end position="1003"/>
    </location>
</feature>
<dbReference type="GO" id="GO:0005654">
    <property type="term" value="C:nucleoplasm"/>
    <property type="evidence" value="ECO:0007669"/>
    <property type="project" value="UniProtKB-ARBA"/>
</dbReference>
<feature type="compositionally biased region" description="Low complexity" evidence="1">
    <location>
        <begin position="54"/>
        <end position="67"/>
    </location>
</feature>
<feature type="compositionally biased region" description="Gly residues" evidence="1">
    <location>
        <begin position="512"/>
        <end position="527"/>
    </location>
</feature>
<evidence type="ECO:0000313" key="6">
    <source>
        <dbReference type="Proteomes" id="UP000075714"/>
    </source>
</evidence>
<dbReference type="Gene3D" id="1.10.10.60">
    <property type="entry name" value="Homeodomain-like"/>
    <property type="match status" value="1"/>
</dbReference>
<feature type="region of interest" description="Disordered" evidence="1">
    <location>
        <begin position="884"/>
        <end position="919"/>
    </location>
</feature>
<gene>
    <name evidence="5" type="ORF">GPECTOR_10g891</name>
</gene>
<feature type="domain" description="Myb-like" evidence="2">
    <location>
        <begin position="930"/>
        <end position="972"/>
    </location>
</feature>
<feature type="compositionally biased region" description="Pro residues" evidence="1">
    <location>
        <begin position="563"/>
        <end position="572"/>
    </location>
</feature>
<sequence length="1003" mass="106305">MAEDGELPVAGLSLRIEHLETEITDLERQLSQLVAEARRTQAEAAELETDVGALDEQLLQDSSSSGEDSGGDSEEEEEQDIGTIADGGAADSSAAAAAAAAAAPSVPAVALEQPVPAALPQAAIAVTMDSAAVVSTAPQLLEAAPAASRRRSEVGPESEVEDSARLYEAEEDGAGGQSLKPRGRPRSTAKARAAEAAAAAAAAADSRRKALEEKIRVPPDGLLHLPAHQFRPRFLQAARYSIEEWREEVLRLLPDEFGARELPSFHANAARHTAICGAVGRYLRQRRQLVAAKHEVLVQQYTRNMAAFKEYMQAEARRPPPPPPPLPSGRGSASASYGMYASSRAVSSYNPYAYSHSDVIRSDLDEQRLLNNFIAVEQLKHMCALPDMVLDPWERRWRAYDNRNGLVQDPVRELEEERMVKSWAEEERTQFMDRFLQHPKDFRKISTYLPGRSPGDCVAFFYKNQKLDEFGTVRRKQQLKKRRLQADMRKQQPLLVAPMLARQRAMGAGGIVGGDAGMRGGSRGRGGVRSAAGRGQRGANLSDTDNAFGPGPLGMGHNGLPMPGAPRAPPGSMPGYHSMMAAAHRPGLLGLGAAGEGRDLQPAPLLPPISSAASQQPSSPQYPQQQQPAATLPSGGSTGAGWTDEDFVECFRQHGKNWEAYCRHLGIRSEAAAKQYFYRHKERLGLDRIQPNVQHLGGTVEANGVTVIAAVSAAGPGLSLESSEVSRHESGRYKPDLDSEIRSDSEFDPAAAQGVAAGAGQGLGAAAVNGESGGGDGSLPQHIDLLAALRNPGGNPLTQLLHGGLLQAPGGGKGGSGTQLGGVLSQLLMQQQPHLDQQGAARENMDSQQGLGALAMGLNMLGDMTGVLQGGLGTSGTGAAGLSLFTGPSGVSQSDDPSGPLSSPTDDSGAGLAGNGGVGPSGRRFGANYWSQEEKDTFLEVFQIYGRDWARLAEAIPTKSTSQIKTYFHNYKTKLGFDKMELPPTAAQAGGRRACGDDRGSSG</sequence>
<evidence type="ECO:0000259" key="2">
    <source>
        <dbReference type="PROSITE" id="PS50090"/>
    </source>
</evidence>
<dbReference type="PROSITE" id="PS51293">
    <property type="entry name" value="SANT"/>
    <property type="match status" value="3"/>
</dbReference>
<feature type="region of interest" description="Disordered" evidence="1">
    <location>
        <begin position="590"/>
        <end position="639"/>
    </location>
</feature>
<dbReference type="GO" id="GO:0000785">
    <property type="term" value="C:chromatin"/>
    <property type="evidence" value="ECO:0007669"/>
    <property type="project" value="TreeGrafter"/>
</dbReference>
<dbReference type="PROSITE" id="PS51294">
    <property type="entry name" value="HTH_MYB"/>
    <property type="match status" value="1"/>
</dbReference>
<proteinExistence type="predicted"/>
<dbReference type="InterPro" id="IPR017884">
    <property type="entry name" value="SANT_dom"/>
</dbReference>
<feature type="compositionally biased region" description="Acidic residues" evidence="1">
    <location>
        <begin position="69"/>
        <end position="80"/>
    </location>
</feature>
<evidence type="ECO:0000313" key="5">
    <source>
        <dbReference type="EMBL" id="KXZ52260.1"/>
    </source>
</evidence>
<dbReference type="Gene3D" id="1.20.58.1880">
    <property type="match status" value="2"/>
</dbReference>
<reference evidence="6" key="1">
    <citation type="journal article" date="2016" name="Nat. Commun.">
        <title>The Gonium pectorale genome demonstrates co-option of cell cycle regulation during the evolution of multicellularity.</title>
        <authorList>
            <person name="Hanschen E.R."/>
            <person name="Marriage T.N."/>
            <person name="Ferris P.J."/>
            <person name="Hamaji T."/>
            <person name="Toyoda A."/>
            <person name="Fujiyama A."/>
            <person name="Neme R."/>
            <person name="Noguchi H."/>
            <person name="Minakuchi Y."/>
            <person name="Suzuki M."/>
            <person name="Kawai-Toyooka H."/>
            <person name="Smith D.R."/>
            <person name="Sparks H."/>
            <person name="Anderson J."/>
            <person name="Bakaric R."/>
            <person name="Luria V."/>
            <person name="Karger A."/>
            <person name="Kirschner M.W."/>
            <person name="Durand P.M."/>
            <person name="Michod R.E."/>
            <person name="Nozaki H."/>
            <person name="Olson B.J."/>
        </authorList>
    </citation>
    <scope>NUCLEOTIDE SEQUENCE [LARGE SCALE GENOMIC DNA]</scope>
    <source>
        <strain evidence="6">NIES-2863</strain>
    </source>
</reference>
<feature type="compositionally biased region" description="Polar residues" evidence="1">
    <location>
        <begin position="889"/>
        <end position="906"/>
    </location>
</feature>
<feature type="domain" description="SANT" evidence="3">
    <location>
        <begin position="930"/>
        <end position="976"/>
    </location>
</feature>
<dbReference type="InterPro" id="IPR001005">
    <property type="entry name" value="SANT/Myb"/>
</dbReference>